<keyword evidence="12" id="KW-0720">Serine protease</keyword>
<dbReference type="GO" id="GO:0006508">
    <property type="term" value="P:proteolysis"/>
    <property type="evidence" value="ECO:0007669"/>
    <property type="project" value="UniProtKB-KW"/>
</dbReference>
<protein>
    <recommendedName>
        <fullName evidence="6">Probable periplasmic serine endoprotease DegP-like</fullName>
        <ecNumber evidence="5">3.4.21.107</ecNumber>
    </recommendedName>
    <alternativeName>
        <fullName evidence="14">Protease Do</fullName>
    </alternativeName>
</protein>
<name>A0A8B0SSP4_9GAMM</name>
<dbReference type="InterPro" id="IPR001940">
    <property type="entry name" value="Peptidase_S1C"/>
</dbReference>
<dbReference type="InterPro" id="IPR001478">
    <property type="entry name" value="PDZ"/>
</dbReference>
<feature type="binding site" evidence="16">
    <location>
        <position position="140"/>
    </location>
    <ligand>
        <name>substrate</name>
    </ligand>
</feature>
<dbReference type="InterPro" id="IPR009003">
    <property type="entry name" value="Peptidase_S1_PA"/>
</dbReference>
<dbReference type="SUPFAM" id="SSF50156">
    <property type="entry name" value="PDZ domain-like"/>
    <property type="match status" value="1"/>
</dbReference>
<dbReference type="PANTHER" id="PTHR22939">
    <property type="entry name" value="SERINE PROTEASE FAMILY S1C HTRA-RELATED"/>
    <property type="match status" value="1"/>
</dbReference>
<evidence type="ECO:0000256" key="1">
    <source>
        <dbReference type="ARBA" id="ARBA00001772"/>
    </source>
</evidence>
<evidence type="ECO:0000313" key="20">
    <source>
        <dbReference type="EMBL" id="QTX12697.1"/>
    </source>
</evidence>
<dbReference type="Proteomes" id="UP000664466">
    <property type="component" value="Unassembled WGS sequence"/>
</dbReference>
<evidence type="ECO:0000256" key="17">
    <source>
        <dbReference type="SAM" id="SignalP"/>
    </source>
</evidence>
<evidence type="ECO:0000313" key="19">
    <source>
        <dbReference type="EMBL" id="MBO0613548.1"/>
    </source>
</evidence>
<evidence type="ECO:0000256" key="13">
    <source>
        <dbReference type="ARBA" id="ARBA00023016"/>
    </source>
</evidence>
<comment type="subcellular location">
    <subcellularLocation>
        <location evidence="3">Periplasm</location>
    </subcellularLocation>
</comment>
<evidence type="ECO:0000256" key="15">
    <source>
        <dbReference type="PIRSR" id="PIRSR611782-1"/>
    </source>
</evidence>
<evidence type="ECO:0000256" key="6">
    <source>
        <dbReference type="ARBA" id="ARBA00013958"/>
    </source>
</evidence>
<evidence type="ECO:0000256" key="12">
    <source>
        <dbReference type="ARBA" id="ARBA00022825"/>
    </source>
</evidence>
<keyword evidence="8 17" id="KW-0732">Signal</keyword>
<feature type="active site" description="Charge relay system" evidence="15">
    <location>
        <position position="110"/>
    </location>
</feature>
<dbReference type="GO" id="GO:0042597">
    <property type="term" value="C:periplasmic space"/>
    <property type="evidence" value="ECO:0007669"/>
    <property type="project" value="UniProtKB-SubCell"/>
</dbReference>
<keyword evidence="21" id="KW-1185">Reference proteome</keyword>
<feature type="domain" description="PDZ" evidence="18">
    <location>
        <begin position="253"/>
        <end position="347"/>
    </location>
</feature>
<dbReference type="PROSITE" id="PS50106">
    <property type="entry name" value="PDZ"/>
    <property type="match status" value="1"/>
</dbReference>
<evidence type="ECO:0000256" key="8">
    <source>
        <dbReference type="ARBA" id="ARBA00022729"/>
    </source>
</evidence>
<dbReference type="CDD" id="cd10839">
    <property type="entry name" value="cpPDZ1_DegP-like"/>
    <property type="match status" value="1"/>
</dbReference>
<evidence type="ECO:0000256" key="9">
    <source>
        <dbReference type="ARBA" id="ARBA00022737"/>
    </source>
</evidence>
<comment type="catalytic activity">
    <reaction evidence="1">
        <text>Acts on substrates that are at least partially unfolded. The cleavage site P1 residue is normally between a pair of hydrophobic residues, such as Val-|-Val.</text>
        <dbReference type="EC" id="3.4.21.107"/>
    </reaction>
</comment>
<evidence type="ECO:0000256" key="4">
    <source>
        <dbReference type="ARBA" id="ARBA00010541"/>
    </source>
</evidence>
<evidence type="ECO:0000259" key="18">
    <source>
        <dbReference type="PROSITE" id="PS50106"/>
    </source>
</evidence>
<dbReference type="FunFam" id="2.40.10.120:FF:000007">
    <property type="entry name" value="Periplasmic serine endoprotease DegP-like"/>
    <property type="match status" value="1"/>
</dbReference>
<evidence type="ECO:0000256" key="11">
    <source>
        <dbReference type="ARBA" id="ARBA00022801"/>
    </source>
</evidence>
<evidence type="ECO:0000256" key="3">
    <source>
        <dbReference type="ARBA" id="ARBA00004418"/>
    </source>
</evidence>
<reference evidence="19 21" key="1">
    <citation type="submission" date="2021-03" db="EMBL/GenBank/DDBJ databases">
        <title>Draft genome and methylome analysis of Thiotrix fructosivoruns ATCC 49748.</title>
        <authorList>
            <person name="Fomenkov A."/>
            <person name="Grabovich M.Y."/>
            <person name="Roberts R.J."/>
        </authorList>
    </citation>
    <scope>NUCLEOTIDE SEQUENCE [LARGE SCALE GENOMIC DNA]</scope>
    <source>
        <strain evidence="19 21">ATCC 49748</strain>
    </source>
</reference>
<keyword evidence="7" id="KW-0645">Protease</keyword>
<dbReference type="GO" id="GO:0004252">
    <property type="term" value="F:serine-type endopeptidase activity"/>
    <property type="evidence" value="ECO:0007669"/>
    <property type="project" value="InterPro"/>
</dbReference>
<comment type="function">
    <text evidence="2">Might be efficient in the degradation of transiently denatured and unfolded proteins which accumulate in the periplasm following stress conditions.</text>
</comment>
<evidence type="ECO:0000256" key="16">
    <source>
        <dbReference type="PIRSR" id="PIRSR611782-2"/>
    </source>
</evidence>
<accession>A0A8B0SSP4</accession>
<evidence type="ECO:0000313" key="21">
    <source>
        <dbReference type="Proteomes" id="UP000664466"/>
    </source>
</evidence>
<dbReference type="InterPro" id="IPR011782">
    <property type="entry name" value="Pept_S1C_Do"/>
</dbReference>
<dbReference type="SUPFAM" id="SSF50494">
    <property type="entry name" value="Trypsin-like serine proteases"/>
    <property type="match status" value="1"/>
</dbReference>
<feature type="chain" id="PRO_5039128266" description="Probable periplasmic serine endoprotease DegP-like" evidence="17">
    <location>
        <begin position="22"/>
        <end position="366"/>
    </location>
</feature>
<proteinExistence type="inferred from homology"/>
<dbReference type="EMBL" id="CP072748">
    <property type="protein sequence ID" value="QTX12697.1"/>
    <property type="molecule type" value="Genomic_DNA"/>
</dbReference>
<dbReference type="EMBL" id="JAFMPM010000006">
    <property type="protein sequence ID" value="MBO0613548.1"/>
    <property type="molecule type" value="Genomic_DNA"/>
</dbReference>
<dbReference type="Pfam" id="PF13180">
    <property type="entry name" value="PDZ_2"/>
    <property type="match status" value="1"/>
</dbReference>
<evidence type="ECO:0000256" key="7">
    <source>
        <dbReference type="ARBA" id="ARBA00022670"/>
    </source>
</evidence>
<feature type="signal peptide" evidence="17">
    <location>
        <begin position="1"/>
        <end position="21"/>
    </location>
</feature>
<feature type="active site" description="Charge relay system" evidence="15">
    <location>
        <position position="140"/>
    </location>
</feature>
<evidence type="ECO:0000256" key="14">
    <source>
        <dbReference type="ARBA" id="ARBA00032850"/>
    </source>
</evidence>
<dbReference type="Pfam" id="PF13365">
    <property type="entry name" value="Trypsin_2"/>
    <property type="match status" value="1"/>
</dbReference>
<sequence>MRWLRAMALAGVPLSAGTAFAHNLPQFTELVKRNSPAVVNISTKQSISPREMLLESLQSPETDEVFDALMRRFLERDGAGNGGQPFDFDSKSRGSGFIYSDDGYIVTNHHVVLGATDIKVALNDGRELPAQLIGSDERTDVAVLKVIANDLPVLKMGESDKLEVGEWVLAIGSPFGFDHSATAGIVSAKGRSLPDENYVPFIQTDVAINPGNSGGPLFNLAGEVVGINSQIYSRSGGFMGVSFAIPIDVAQGVIEQLKRKGSVSRGWLGVYVQAIDTKLAQSFNMAKPEGALVAEVMPDGPAAGMLNQGDVILRFDDKPVENSAALPLLVGSTAIGKTVELAVLRAGKYKAVSLTLTELPSPNARE</sequence>
<keyword evidence="10" id="KW-0574">Periplasm</keyword>
<dbReference type="Gene3D" id="2.40.10.120">
    <property type="match status" value="1"/>
</dbReference>
<dbReference type="PANTHER" id="PTHR22939:SF130">
    <property type="entry name" value="PERIPLASMIC SERINE ENDOPROTEASE DEGP-LIKE-RELATED"/>
    <property type="match status" value="1"/>
</dbReference>
<keyword evidence="11" id="KW-0378">Hydrolase</keyword>
<dbReference type="PRINTS" id="PR00834">
    <property type="entry name" value="PROTEASES2C"/>
</dbReference>
<feature type="binding site" evidence="16">
    <location>
        <begin position="211"/>
        <end position="213"/>
    </location>
    <ligand>
        <name>substrate</name>
    </ligand>
</feature>
<comment type="similarity">
    <text evidence="4">Belongs to the peptidase S1C family.</text>
</comment>
<reference evidence="20" key="2">
    <citation type="submission" date="2021-04" db="EMBL/GenBank/DDBJ databases">
        <title>Complete Genome and methylome analysis of Thiothrix fructosivorans ATCC 49748.</title>
        <authorList>
            <person name="Fomenkov A."/>
            <person name="Sun L."/>
            <person name="Vincze T."/>
            <person name="Grabovich M.Y."/>
            <person name="Roberts R.J."/>
        </authorList>
    </citation>
    <scope>NUCLEOTIDE SEQUENCE</scope>
    <source>
        <strain evidence="20">ATCC 49748</strain>
    </source>
</reference>
<dbReference type="SMART" id="SM00228">
    <property type="entry name" value="PDZ"/>
    <property type="match status" value="1"/>
</dbReference>
<dbReference type="EC" id="3.4.21.107" evidence="5"/>
<keyword evidence="9" id="KW-0677">Repeat</keyword>
<organism evidence="20">
    <name type="scientific">Thiothrix fructosivorans</name>
    <dbReference type="NCBI Taxonomy" id="111770"/>
    <lineage>
        <taxon>Bacteria</taxon>
        <taxon>Pseudomonadati</taxon>
        <taxon>Pseudomonadota</taxon>
        <taxon>Gammaproteobacteria</taxon>
        <taxon>Thiotrichales</taxon>
        <taxon>Thiotrichaceae</taxon>
        <taxon>Thiothrix</taxon>
    </lineage>
</organism>
<dbReference type="Gene3D" id="2.30.42.10">
    <property type="match status" value="1"/>
</dbReference>
<keyword evidence="13" id="KW-0346">Stress response</keyword>
<evidence type="ECO:0000256" key="5">
    <source>
        <dbReference type="ARBA" id="ARBA00013035"/>
    </source>
</evidence>
<dbReference type="NCBIfam" id="TIGR02037">
    <property type="entry name" value="degP_htrA_DO"/>
    <property type="match status" value="1"/>
</dbReference>
<feature type="binding site" evidence="16">
    <location>
        <position position="110"/>
    </location>
    <ligand>
        <name>substrate</name>
    </ligand>
</feature>
<feature type="active site" description="Charge relay system" evidence="15">
    <location>
        <position position="213"/>
    </location>
</feature>
<evidence type="ECO:0000256" key="10">
    <source>
        <dbReference type="ARBA" id="ARBA00022764"/>
    </source>
</evidence>
<gene>
    <name evidence="20" type="ORF">J1836_001250</name>
    <name evidence="19" type="ORF">J1836_11565</name>
</gene>
<evidence type="ECO:0000256" key="2">
    <source>
        <dbReference type="ARBA" id="ARBA00002610"/>
    </source>
</evidence>
<dbReference type="InterPro" id="IPR036034">
    <property type="entry name" value="PDZ_sf"/>
</dbReference>
<dbReference type="AlphaFoldDB" id="A0A8B0SSP4"/>